<name>A0AAD7LZZ7_QUISA</name>
<evidence type="ECO:0000256" key="5">
    <source>
        <dbReference type="SAM" id="MobiDB-lite"/>
    </source>
</evidence>
<comment type="caution">
    <text evidence="8">The sequence shown here is derived from an EMBL/GenBank/DDBJ whole genome shotgun (WGS) entry which is preliminary data.</text>
</comment>
<dbReference type="Gene3D" id="1.10.245.10">
    <property type="entry name" value="SWIB/MDM2 domain"/>
    <property type="match status" value="3"/>
</dbReference>
<dbReference type="SUPFAM" id="SSF47592">
    <property type="entry name" value="SWIB/MDM2 domain"/>
    <property type="match status" value="3"/>
</dbReference>
<dbReference type="SMART" id="SM00151">
    <property type="entry name" value="SWIB"/>
    <property type="match status" value="3"/>
</dbReference>
<dbReference type="Proteomes" id="UP001163823">
    <property type="component" value="Chromosome 5"/>
</dbReference>
<evidence type="ECO:0000313" key="9">
    <source>
        <dbReference type="Proteomes" id="UP001163823"/>
    </source>
</evidence>
<keyword evidence="2" id="KW-0805">Transcription regulation</keyword>
<feature type="compositionally biased region" description="Basic and acidic residues" evidence="5">
    <location>
        <begin position="368"/>
        <end position="380"/>
    </location>
</feature>
<dbReference type="CDD" id="cd10567">
    <property type="entry name" value="SWIB-MDM2_like"/>
    <property type="match status" value="3"/>
</dbReference>
<dbReference type="SUPFAM" id="SSF109715">
    <property type="entry name" value="DEK C-terminal domain"/>
    <property type="match status" value="1"/>
</dbReference>
<reference evidence="8" key="1">
    <citation type="journal article" date="2023" name="Science">
        <title>Elucidation of the pathway for biosynthesis of saponin adjuvants from the soapbark tree.</title>
        <authorList>
            <person name="Reed J."/>
            <person name="Orme A."/>
            <person name="El-Demerdash A."/>
            <person name="Owen C."/>
            <person name="Martin L.B.B."/>
            <person name="Misra R.C."/>
            <person name="Kikuchi S."/>
            <person name="Rejzek M."/>
            <person name="Martin A.C."/>
            <person name="Harkess A."/>
            <person name="Leebens-Mack J."/>
            <person name="Louveau T."/>
            <person name="Stephenson M.J."/>
            <person name="Osbourn A."/>
        </authorList>
    </citation>
    <scope>NUCLEOTIDE SEQUENCE</scope>
    <source>
        <strain evidence="8">S10</strain>
    </source>
</reference>
<protein>
    <submittedName>
        <fullName evidence="8">Upstream activation factor subunit spp27</fullName>
    </submittedName>
</protein>
<dbReference type="GO" id="GO:0000500">
    <property type="term" value="C:RNA polymerase I upstream activating factor complex"/>
    <property type="evidence" value="ECO:0007669"/>
    <property type="project" value="UniProtKB-ARBA"/>
</dbReference>
<keyword evidence="4" id="KW-0539">Nucleus</keyword>
<dbReference type="EMBL" id="JARAOO010000005">
    <property type="protein sequence ID" value="KAJ7967420.1"/>
    <property type="molecule type" value="Genomic_DNA"/>
</dbReference>
<feature type="compositionally biased region" description="Acidic residues" evidence="5">
    <location>
        <begin position="86"/>
        <end position="102"/>
    </location>
</feature>
<evidence type="ECO:0000313" key="8">
    <source>
        <dbReference type="EMBL" id="KAJ7967419.1"/>
    </source>
</evidence>
<dbReference type="InterPro" id="IPR036885">
    <property type="entry name" value="SWIB_MDM2_dom_sf"/>
</dbReference>
<dbReference type="GO" id="GO:0001181">
    <property type="term" value="F:RNA polymerase I general transcription initiation factor activity"/>
    <property type="evidence" value="ECO:0007669"/>
    <property type="project" value="UniProtKB-ARBA"/>
</dbReference>
<feature type="region of interest" description="Disordered" evidence="5">
    <location>
        <begin position="62"/>
        <end position="126"/>
    </location>
</feature>
<dbReference type="InterPro" id="IPR014876">
    <property type="entry name" value="DEK_C"/>
</dbReference>
<accession>A0AAD7LZZ7</accession>
<feature type="region of interest" description="Disordered" evidence="5">
    <location>
        <begin position="211"/>
        <end position="268"/>
    </location>
</feature>
<evidence type="ECO:0000256" key="1">
    <source>
        <dbReference type="ARBA" id="ARBA00004123"/>
    </source>
</evidence>
<keyword evidence="3" id="KW-0804">Transcription</keyword>
<dbReference type="Pfam" id="PF08766">
    <property type="entry name" value="DEK_C"/>
    <property type="match status" value="1"/>
</dbReference>
<proteinExistence type="predicted"/>
<comment type="subcellular location">
    <subcellularLocation>
        <location evidence="1">Nucleus</location>
    </subcellularLocation>
</comment>
<sequence length="474" mass="54056">MVSDSDIVTRLQEIISTSDLDTATVAIVRRQLENDFGVDLTDRKAFVRDRIDIFLQTLSDKSEEEEVEKEAGGDLENVKQKKNLEDENNDINEEEDEDDDDIGEKVSKNGGSHKVKTEVKKRSGGFSKPCGLSPNLQKIVGVPEMARTEVVKKLWAYIREKKLQDPKDKRKIRCDNSLHELFRVNCINMFQMNKALSKHIWPLSAAEENVKQQIKEEESDGSASEDVSNGNEQESEEEEEKQGESEEVESDGQQCKKIGSDKVNKDGKKRGGGFNKLCSLSPQLQTVIGVPALARTEVVKRLWTYIQENDLQDPKDKRKIICDGSLHDLFRVKSVNMFKMNKVLSKHIWPLNEEDEPPDEPSQKQKRSRQECEDFDEPKLKQKQQKKGVSGLLAPLQLSDALVKFFGTDESALSRDVVVKRMWDYIKQNNLQDPTDKMRVICDDKLKELFQIDSFHGFGVSKLLTVHLTKMELG</sequence>
<evidence type="ECO:0000259" key="7">
    <source>
        <dbReference type="PROSITE" id="PS51998"/>
    </source>
</evidence>
<dbReference type="Gene3D" id="1.10.10.60">
    <property type="entry name" value="Homeodomain-like"/>
    <property type="match status" value="1"/>
</dbReference>
<feature type="compositionally biased region" description="Acidic residues" evidence="5">
    <location>
        <begin position="233"/>
        <end position="250"/>
    </location>
</feature>
<feature type="region of interest" description="Disordered" evidence="5">
    <location>
        <begin position="351"/>
        <end position="386"/>
    </location>
</feature>
<evidence type="ECO:0000256" key="3">
    <source>
        <dbReference type="ARBA" id="ARBA00023163"/>
    </source>
</evidence>
<dbReference type="KEGG" id="qsa:O6P43_011683"/>
<evidence type="ECO:0000259" key="6">
    <source>
        <dbReference type="PROSITE" id="PS51925"/>
    </source>
</evidence>
<dbReference type="PANTHER" id="PTHR13844">
    <property type="entry name" value="SWI/SNF-RELATED MATRIX-ASSOCIATED ACTIN-DEPENDENT REGULATOR OF CHROMATIN SUBFAMILY D"/>
    <property type="match status" value="1"/>
</dbReference>
<organism evidence="8 9">
    <name type="scientific">Quillaja saponaria</name>
    <name type="common">Soap bark tree</name>
    <dbReference type="NCBI Taxonomy" id="32244"/>
    <lineage>
        <taxon>Eukaryota</taxon>
        <taxon>Viridiplantae</taxon>
        <taxon>Streptophyta</taxon>
        <taxon>Embryophyta</taxon>
        <taxon>Tracheophyta</taxon>
        <taxon>Spermatophyta</taxon>
        <taxon>Magnoliopsida</taxon>
        <taxon>eudicotyledons</taxon>
        <taxon>Gunneridae</taxon>
        <taxon>Pentapetalae</taxon>
        <taxon>rosids</taxon>
        <taxon>fabids</taxon>
        <taxon>Fabales</taxon>
        <taxon>Quillajaceae</taxon>
        <taxon>Quillaja</taxon>
    </lineage>
</organism>
<gene>
    <name evidence="8" type="ORF">O6P43_011683</name>
</gene>
<dbReference type="InterPro" id="IPR019835">
    <property type="entry name" value="SWIB_domain"/>
</dbReference>
<dbReference type="EMBL" id="JARAOO010000005">
    <property type="protein sequence ID" value="KAJ7967419.1"/>
    <property type="molecule type" value="Genomic_DNA"/>
</dbReference>
<feature type="compositionally biased region" description="Basic and acidic residues" evidence="5">
    <location>
        <begin position="69"/>
        <end position="85"/>
    </location>
</feature>
<feature type="domain" description="DEK-C" evidence="7">
    <location>
        <begin position="1"/>
        <end position="56"/>
    </location>
</feature>
<feature type="domain" description="DM2" evidence="6">
    <location>
        <begin position="391"/>
        <end position="470"/>
    </location>
</feature>
<evidence type="ECO:0000256" key="4">
    <source>
        <dbReference type="ARBA" id="ARBA00023242"/>
    </source>
</evidence>
<feature type="domain" description="DM2" evidence="6">
    <location>
        <begin position="273"/>
        <end position="350"/>
    </location>
</feature>
<evidence type="ECO:0000256" key="2">
    <source>
        <dbReference type="ARBA" id="ARBA00023015"/>
    </source>
</evidence>
<keyword evidence="9" id="KW-1185">Reference proteome</keyword>
<dbReference type="InterPro" id="IPR003121">
    <property type="entry name" value="SWIB_MDM2_domain"/>
</dbReference>
<feature type="domain" description="DM2" evidence="6">
    <location>
        <begin position="125"/>
        <end position="202"/>
    </location>
</feature>
<dbReference type="PROSITE" id="PS51998">
    <property type="entry name" value="DEK_C"/>
    <property type="match status" value="1"/>
</dbReference>
<dbReference type="PROSITE" id="PS51925">
    <property type="entry name" value="SWIB_MDM2"/>
    <property type="match status" value="3"/>
</dbReference>
<dbReference type="FunFam" id="1.10.245.10:FF:000004">
    <property type="entry name" value="Upstream activation factor subunit"/>
    <property type="match status" value="2"/>
</dbReference>
<dbReference type="AlphaFoldDB" id="A0AAD7LZZ7"/>
<dbReference type="Pfam" id="PF02201">
    <property type="entry name" value="SWIB"/>
    <property type="match status" value="3"/>
</dbReference>